<dbReference type="PRINTS" id="PR00344">
    <property type="entry name" value="BCTRLSENSOR"/>
</dbReference>
<gene>
    <name evidence="6" type="ORF">DXX92_15150</name>
</gene>
<keyword evidence="3" id="KW-0597">Phosphoprotein</keyword>
<dbReference type="InterPro" id="IPR036097">
    <property type="entry name" value="HisK_dim/P_sf"/>
</dbReference>
<name>A0A3E0UIV2_9GAMM</name>
<evidence type="ECO:0000313" key="7">
    <source>
        <dbReference type="Proteomes" id="UP000256999"/>
    </source>
</evidence>
<dbReference type="PROSITE" id="PS50109">
    <property type="entry name" value="HIS_KIN"/>
    <property type="match status" value="1"/>
</dbReference>
<dbReference type="InterPro" id="IPR036890">
    <property type="entry name" value="HATPase_C_sf"/>
</dbReference>
<evidence type="ECO:0000256" key="1">
    <source>
        <dbReference type="ARBA" id="ARBA00000085"/>
    </source>
</evidence>
<dbReference type="CDD" id="cd00082">
    <property type="entry name" value="HisKA"/>
    <property type="match status" value="1"/>
</dbReference>
<accession>A0A3E0UIV2</accession>
<feature type="coiled-coil region" evidence="4">
    <location>
        <begin position="12"/>
        <end position="46"/>
    </location>
</feature>
<evidence type="ECO:0000256" key="4">
    <source>
        <dbReference type="SAM" id="Coils"/>
    </source>
</evidence>
<evidence type="ECO:0000313" key="6">
    <source>
        <dbReference type="EMBL" id="REL36547.1"/>
    </source>
</evidence>
<dbReference type="AlphaFoldDB" id="A0A3E0UIV2"/>
<dbReference type="SUPFAM" id="SSF47384">
    <property type="entry name" value="Homodimeric domain of signal transducing histidine kinase"/>
    <property type="match status" value="1"/>
</dbReference>
<dbReference type="SMART" id="SM00387">
    <property type="entry name" value="HATPase_c"/>
    <property type="match status" value="1"/>
</dbReference>
<dbReference type="InterPro" id="IPR005467">
    <property type="entry name" value="His_kinase_dom"/>
</dbReference>
<protein>
    <recommendedName>
        <fullName evidence="2">histidine kinase</fullName>
        <ecNumber evidence="2">2.7.13.3</ecNumber>
    </recommendedName>
</protein>
<comment type="catalytic activity">
    <reaction evidence="1">
        <text>ATP + protein L-histidine = ADP + protein N-phospho-L-histidine.</text>
        <dbReference type="EC" id="2.7.13.3"/>
    </reaction>
</comment>
<dbReference type="InterPro" id="IPR004358">
    <property type="entry name" value="Sig_transdc_His_kin-like_C"/>
</dbReference>
<sequence length="521" mass="58471">MPNESDHSAAKLAQLNKQVSLLEKALKDERSAKKALEAKLDNVDQHRYDSYRELISALEQANNRQVQLKVLSNLANHHASSGSTAEMLVNFLKEISLLLEGATVLLFDYKNPKRAIAYLLEKDSNKLVKPYSNRIDITALLNQAANSLQTTEELESTEAGSSHWQRIAENSSLEPSLHDLFHHENQLVFSYQRLKQRKNLVVIDLPHYCYSKEVKQTLDTAGQQFVSAIQKRATEEKLAKNYQRLQRAVHKLSSVQHQLIHSEKMASIGQLAAGIAHEINNPIGYVKSNLSVLSDYITLFKKAINEARPHIAVDDELDFAEQDVAELISSCLDGVDRVAEIVSSLNSFARKEDSTKIAKVSLNQVLQESIKITWNNIKHTCEMVVELDENLPEIMGHKGELQQVFINLIVNALHAIEDSGKITVRSWFQDTVNVSVTDNGCGMDKTTQKKLFEPFYTTKPEGKGTGLGLSVSYAIIEHHRGKITVQSEIGKGTRFELKFPIAEHQSAQMTVHENKDLMANS</sequence>
<dbReference type="PANTHER" id="PTHR43065:SF50">
    <property type="entry name" value="HISTIDINE KINASE"/>
    <property type="match status" value="1"/>
</dbReference>
<dbReference type="OrthoDB" id="9772100at2"/>
<reference evidence="6 7" key="1">
    <citation type="submission" date="2018-08" db="EMBL/GenBank/DDBJ databases">
        <title>Thalassotalea euphylliae genome.</title>
        <authorList>
            <person name="Summers S."/>
            <person name="Rice S.A."/>
            <person name="Freckelton M.L."/>
            <person name="Nedved B.T."/>
            <person name="Hadfield M.G."/>
        </authorList>
    </citation>
    <scope>NUCLEOTIDE SEQUENCE [LARGE SCALE GENOMIC DNA]</scope>
    <source>
        <strain evidence="6 7">H2</strain>
    </source>
</reference>
<evidence type="ECO:0000256" key="3">
    <source>
        <dbReference type="ARBA" id="ARBA00022553"/>
    </source>
</evidence>
<dbReference type="Proteomes" id="UP000256999">
    <property type="component" value="Unassembled WGS sequence"/>
</dbReference>
<proteinExistence type="predicted"/>
<organism evidence="6 7">
    <name type="scientific">Thalassotalea euphylliae</name>
    <dbReference type="NCBI Taxonomy" id="1655234"/>
    <lineage>
        <taxon>Bacteria</taxon>
        <taxon>Pseudomonadati</taxon>
        <taxon>Pseudomonadota</taxon>
        <taxon>Gammaproteobacteria</taxon>
        <taxon>Alteromonadales</taxon>
        <taxon>Colwelliaceae</taxon>
        <taxon>Thalassotalea</taxon>
    </lineage>
</organism>
<dbReference type="GO" id="GO:0000155">
    <property type="term" value="F:phosphorelay sensor kinase activity"/>
    <property type="evidence" value="ECO:0007669"/>
    <property type="project" value="InterPro"/>
</dbReference>
<evidence type="ECO:0000256" key="2">
    <source>
        <dbReference type="ARBA" id="ARBA00012438"/>
    </source>
</evidence>
<feature type="domain" description="Histidine kinase" evidence="5">
    <location>
        <begin position="274"/>
        <end position="503"/>
    </location>
</feature>
<dbReference type="InterPro" id="IPR003661">
    <property type="entry name" value="HisK_dim/P_dom"/>
</dbReference>
<dbReference type="PANTHER" id="PTHR43065">
    <property type="entry name" value="SENSOR HISTIDINE KINASE"/>
    <property type="match status" value="1"/>
</dbReference>
<dbReference type="Pfam" id="PF02518">
    <property type="entry name" value="HATPase_c"/>
    <property type="match status" value="1"/>
</dbReference>
<keyword evidence="4" id="KW-0175">Coiled coil</keyword>
<evidence type="ECO:0000259" key="5">
    <source>
        <dbReference type="PROSITE" id="PS50109"/>
    </source>
</evidence>
<dbReference type="EMBL" id="QUOV01000001">
    <property type="protein sequence ID" value="REL36547.1"/>
    <property type="molecule type" value="Genomic_DNA"/>
</dbReference>
<dbReference type="RefSeq" id="WP_116001214.1">
    <property type="nucleotide sequence ID" value="NZ_QUOV01000001.1"/>
</dbReference>
<dbReference type="EC" id="2.7.13.3" evidence="2"/>
<dbReference type="SUPFAM" id="SSF55874">
    <property type="entry name" value="ATPase domain of HSP90 chaperone/DNA topoisomerase II/histidine kinase"/>
    <property type="match status" value="1"/>
</dbReference>
<dbReference type="SMART" id="SM00388">
    <property type="entry name" value="HisKA"/>
    <property type="match status" value="1"/>
</dbReference>
<dbReference type="Gene3D" id="3.30.565.10">
    <property type="entry name" value="Histidine kinase-like ATPase, C-terminal domain"/>
    <property type="match status" value="1"/>
</dbReference>
<dbReference type="Gene3D" id="1.10.287.130">
    <property type="match status" value="1"/>
</dbReference>
<dbReference type="InterPro" id="IPR003594">
    <property type="entry name" value="HATPase_dom"/>
</dbReference>
<comment type="caution">
    <text evidence="6">The sequence shown here is derived from an EMBL/GenBank/DDBJ whole genome shotgun (WGS) entry which is preliminary data.</text>
</comment>